<evidence type="ECO:0008006" key="8">
    <source>
        <dbReference type="Google" id="ProtNLM"/>
    </source>
</evidence>
<comment type="caution">
    <text evidence="6">The sequence shown here is derived from an EMBL/GenBank/DDBJ whole genome shotgun (WGS) entry which is preliminary data.</text>
</comment>
<feature type="transmembrane region" description="Helical" evidence="3">
    <location>
        <begin position="516"/>
        <end position="541"/>
    </location>
</feature>
<keyword evidence="1 2" id="KW-1015">Disulfide bond</keyword>
<dbReference type="CDD" id="cd00033">
    <property type="entry name" value="CCP"/>
    <property type="match status" value="1"/>
</dbReference>
<dbReference type="SMART" id="SM00032">
    <property type="entry name" value="CCP"/>
    <property type="match status" value="1"/>
</dbReference>
<dbReference type="Pfam" id="PF01822">
    <property type="entry name" value="WSC"/>
    <property type="match status" value="1"/>
</dbReference>
<feature type="domain" description="WSC" evidence="5">
    <location>
        <begin position="285"/>
        <end position="334"/>
    </location>
</feature>
<evidence type="ECO:0000256" key="3">
    <source>
        <dbReference type="SAM" id="Phobius"/>
    </source>
</evidence>
<evidence type="ECO:0000313" key="6">
    <source>
        <dbReference type="EMBL" id="VDI47439.1"/>
    </source>
</evidence>
<sequence length="552" mass="60829">MSSPKFETFEKKSLICAYCKKNGHLMADCFRLQKKNERDNKPKSSACTSPYITSTLECPASQAFKSSFCDYMEEYKPFMSDGFISIVDDTTLQPIKILRDTGASQSLLLEGVLPLSEKTSVGASVLLQGVELGCIDVPLHRIYLKSDLITGPVIVGVRPNLPVEGVTLLLGNDLARNKVVAEPIVTSEPVVDIKLPEDDAELYPACVVTRAMAKKQQDEDLQENQFDYMDLSDTFLADIEGPGSPEKALIRSPNVNKNVIMPWPDVNSHSLNRKNFLEEQNKDPEYSSECFCGNSLDNSGVYNETTDSECNRRCLGNSSQICGGNYRNSVYEYINCTSPGLNEYTITSTNTNCVPSTEVTYTCAFGYQLPAGDLGTRICQLGGTWLAPPPVCVVTPASNTEIITSVVTSTVTTEPTVKTSALSTDWTVTALLKKSEVTTVQPTSPLECTLCPCSKVGKGKWDFLRGMNLTLDQLRELLKPELDLMKKELSVNKYNTSRMRRSKTSAPDDRVSATSIGYVGVVVICFITFLIVLFDILGCFVGKFKRRSLLQL</sequence>
<keyword evidence="2" id="KW-0768">Sushi</keyword>
<protein>
    <recommendedName>
        <fullName evidence="8">Sushi domain-containing protein</fullName>
    </recommendedName>
</protein>
<evidence type="ECO:0000256" key="1">
    <source>
        <dbReference type="ARBA" id="ARBA00023157"/>
    </source>
</evidence>
<dbReference type="PROSITE" id="PS51212">
    <property type="entry name" value="WSC"/>
    <property type="match status" value="1"/>
</dbReference>
<comment type="caution">
    <text evidence="2">Lacks conserved residue(s) required for the propagation of feature annotation.</text>
</comment>
<name>A0A8B6FBT6_MYTGA</name>
<dbReference type="AlphaFoldDB" id="A0A8B6FBT6"/>
<organism evidence="6 7">
    <name type="scientific">Mytilus galloprovincialis</name>
    <name type="common">Mediterranean mussel</name>
    <dbReference type="NCBI Taxonomy" id="29158"/>
    <lineage>
        <taxon>Eukaryota</taxon>
        <taxon>Metazoa</taxon>
        <taxon>Spiralia</taxon>
        <taxon>Lophotrochozoa</taxon>
        <taxon>Mollusca</taxon>
        <taxon>Bivalvia</taxon>
        <taxon>Autobranchia</taxon>
        <taxon>Pteriomorphia</taxon>
        <taxon>Mytilida</taxon>
        <taxon>Mytiloidea</taxon>
        <taxon>Mytilidae</taxon>
        <taxon>Mytilinae</taxon>
        <taxon>Mytilus</taxon>
    </lineage>
</organism>
<dbReference type="Gene3D" id="2.10.70.10">
    <property type="entry name" value="Complement Module, domain 1"/>
    <property type="match status" value="1"/>
</dbReference>
<feature type="domain" description="Sushi" evidence="4">
    <location>
        <begin position="334"/>
        <end position="394"/>
    </location>
</feature>
<feature type="disulfide bond" evidence="2">
    <location>
        <begin position="336"/>
        <end position="379"/>
    </location>
</feature>
<gene>
    <name evidence="6" type="ORF">MGAL_10B003522</name>
</gene>
<dbReference type="InterPro" id="IPR035976">
    <property type="entry name" value="Sushi/SCR/CCP_sf"/>
</dbReference>
<dbReference type="InterPro" id="IPR002889">
    <property type="entry name" value="WSC_carb-bd"/>
</dbReference>
<dbReference type="SUPFAM" id="SSF57535">
    <property type="entry name" value="Complement control module/SCR domain"/>
    <property type="match status" value="1"/>
</dbReference>
<keyword evidence="3" id="KW-0472">Membrane</keyword>
<evidence type="ECO:0000259" key="5">
    <source>
        <dbReference type="PROSITE" id="PS51212"/>
    </source>
</evidence>
<keyword evidence="3" id="KW-0812">Transmembrane</keyword>
<evidence type="ECO:0000259" key="4">
    <source>
        <dbReference type="PROSITE" id="PS50923"/>
    </source>
</evidence>
<keyword evidence="3" id="KW-1133">Transmembrane helix</keyword>
<dbReference type="Pfam" id="PF00084">
    <property type="entry name" value="Sushi"/>
    <property type="match status" value="1"/>
</dbReference>
<evidence type="ECO:0000313" key="7">
    <source>
        <dbReference type="Proteomes" id="UP000596742"/>
    </source>
</evidence>
<evidence type="ECO:0000256" key="2">
    <source>
        <dbReference type="PROSITE-ProRule" id="PRU00302"/>
    </source>
</evidence>
<dbReference type="InterPro" id="IPR000436">
    <property type="entry name" value="Sushi_SCR_CCP_dom"/>
</dbReference>
<accession>A0A8B6FBT6</accession>
<reference evidence="6" key="1">
    <citation type="submission" date="2018-11" db="EMBL/GenBank/DDBJ databases">
        <authorList>
            <person name="Alioto T."/>
            <person name="Alioto T."/>
        </authorList>
    </citation>
    <scope>NUCLEOTIDE SEQUENCE</scope>
</reference>
<dbReference type="PROSITE" id="PS50923">
    <property type="entry name" value="SUSHI"/>
    <property type="match status" value="1"/>
</dbReference>
<dbReference type="PANTHER" id="PTHR46888:SF13">
    <property type="entry name" value="RIBONUCLEASE H"/>
    <property type="match status" value="1"/>
</dbReference>
<dbReference type="OrthoDB" id="422839at2759"/>
<dbReference type="EMBL" id="UYJE01006614">
    <property type="protein sequence ID" value="VDI47439.1"/>
    <property type="molecule type" value="Genomic_DNA"/>
</dbReference>
<dbReference type="Proteomes" id="UP000596742">
    <property type="component" value="Unassembled WGS sequence"/>
</dbReference>
<proteinExistence type="predicted"/>
<dbReference type="PANTHER" id="PTHR46888">
    <property type="entry name" value="ZINC KNUCKLE DOMAINCONTAINING PROTEIN-RELATED"/>
    <property type="match status" value="1"/>
</dbReference>
<keyword evidence="7" id="KW-1185">Reference proteome</keyword>